<feature type="region of interest" description="Disordered" evidence="2">
    <location>
        <begin position="791"/>
        <end position="812"/>
    </location>
</feature>
<feature type="compositionally biased region" description="Acidic residues" evidence="2">
    <location>
        <begin position="31"/>
        <end position="50"/>
    </location>
</feature>
<name>A0ABP0N5J1_9DINO</name>
<dbReference type="Gene3D" id="1.25.40.10">
    <property type="entry name" value="Tetratricopeptide repeat domain"/>
    <property type="match status" value="1"/>
</dbReference>
<dbReference type="Proteomes" id="UP001642484">
    <property type="component" value="Unassembled WGS sequence"/>
</dbReference>
<sequence length="1624" mass="179581">MEEVQEEDVIIEEVPKEATETTTAGDREEDKGEEEEEDECAAGEEEEEEDTRSPADKALDLLEEEKKKMSPLEQLERSLLWKVEGNEFFKKGELFKAADCYYHSIVFARDLTKNPQHYPELKHTHQEMTKAKELCESVFTNLALVQLKYGCSLSPENSERHKVFEEGVKSASQALKLNAKNVKALYRRAATNAVLAKDCKTNSEAQEICAEVKSDLVKVIEAEPQNKEARAELKAIQEHLKQLKREEREGEKREFSFASTLSGMGFKEKDLLGDGSVRKQQVSAGDGGKWLNKDWLDWSSPTKCVIHIAVSSVEEGHSVPVSLSFILGDPDMHEGIHLAVKSMTKGEVSNFTFSSERLAAKSGLTRLLPKLQDVCKWQIEFQKFVTWEDLDRNGERLRKIHEEGYGATFAEDLSEVFTHWRLIGPDNQLVHSTRYTVSLGNGQDMKQVEDEDKVAPSFIVGESAWSPVATLCRSLRQGGVAELRLKNVPELPKDPNGDDVSAKLSLMMNRGSTAKLSHCTVKVELERVVPAVAGPEDSRWQGSSTLVQERFHAEQLLEQGYEQAALARLRRVVNWAGQLGTEAASVQDDVAAAKTAIGWALASCAAPILDSGNVSSDVLKIARRDMKEAEEHCQWLESHGHSGAHLLRAKILVANDDDFAGDVGFNDDYASKGHEFFDVWAPEIATHYGEVFWTDQGNQPLPKEIVKRFEGKVMAITGYEMDQVMVNPVGQPGVNPKDDVSVPINWAYNHHYMAFMTGTHSELKKVFAAPGDPMAHGATTKWIAIDKPSAAGRKDTSIPTSQFFSEGNGGESRKSFHGYPDGFAQLIDSPNMWHITPMQIDTRNRDCGVTPVDINNCTKFAPGPEPKQARYGLGTPADTNYSGLLECPCNSRYGGDPMFYPEAKSKIIEHKYVLGSGACKSGQAVADASSCFTGAETLGLNASHFINQTLSDPKLPPGCSITRLANNTIVVRFNSDGQGNCSSSSKRSGEGTSRVGVKLAIELDSSGMFKMSPAGQYCSQNRANKIKSFQMQSSTLQAAKEARDQCQQFCWTSSACWGCSVDCETEPYAYGAPFTACQWNAVTSCGKVEAWAGSVEGDVSEKQDGGSAKITMSGPANAWFGAGFNASAMADSPYTLVVNGDGVTERKIGTCGSEAEHCPGTQLRTSVKVVSNSVVKGIRTVVMTRGLSGISKDHYSFDPFSDETINFITAVGSSQTFAYHRAHGPMEVALTSVGSSSCVCDAGLVGRLCESGGTNCHEFVKDCVPFPAGDLAAQMNPTCNARQYSGGLNCCHHKRIMLDADQEIRPELLRYHMKFRFWFQEYKAKDDKTSHFDLPRIYYQTEAHAGEYDIPPAFARPGHPIVGYPDWPINKPTPGTSCTGTCPDGPDCECVHTITYHWTVSNIRLIYAGGHCHAPSCLSIELYHNLTGTPKLLCRQLPKYGQGNFPKDKWDEAGYVTLPPCLWSDEDPSLEDTVWLPADTPLISIKKNNNTHLGHFGEMASWQMRGAHKQLIEAQKQLPDDKRVQEELRKVKIELRKEEEQQSRSKVVEIRDGLKRARTEGGEVLPLLRQLSETRCSWDTVMETRIGVELKNCEDCGEEATKLCQEILARMKDESKEQRPMWDT</sequence>
<comment type="caution">
    <text evidence="3">The sequence shown here is derived from an EMBL/GenBank/DDBJ whole genome shotgun (WGS) entry which is preliminary data.</text>
</comment>
<dbReference type="PANTHER" id="PTHR46512:SF9">
    <property type="entry name" value="PEPTIDYLPROLYL ISOMERASE"/>
    <property type="match status" value="1"/>
</dbReference>
<feature type="coiled-coil region" evidence="1">
    <location>
        <begin position="226"/>
        <end position="253"/>
    </location>
</feature>
<feature type="region of interest" description="Disordered" evidence="2">
    <location>
        <begin position="1"/>
        <end position="55"/>
    </location>
</feature>
<protein>
    <submittedName>
        <fullName evidence="3">Uncharacterized protein</fullName>
    </submittedName>
</protein>
<keyword evidence="1" id="KW-0175">Coiled coil</keyword>
<dbReference type="InterPro" id="IPR011990">
    <property type="entry name" value="TPR-like_helical_dom_sf"/>
</dbReference>
<keyword evidence="4" id="KW-1185">Reference proteome</keyword>
<reference evidence="3 4" key="1">
    <citation type="submission" date="2024-02" db="EMBL/GenBank/DDBJ databases">
        <authorList>
            <person name="Chen Y."/>
            <person name="Shah S."/>
            <person name="Dougan E. K."/>
            <person name="Thang M."/>
            <person name="Chan C."/>
        </authorList>
    </citation>
    <scope>NUCLEOTIDE SEQUENCE [LARGE SCALE GENOMIC DNA]</scope>
</reference>
<dbReference type="EMBL" id="CAXAMN010021385">
    <property type="protein sequence ID" value="CAK9059055.1"/>
    <property type="molecule type" value="Genomic_DNA"/>
</dbReference>
<feature type="compositionally biased region" description="Basic and acidic residues" evidence="2">
    <location>
        <begin position="13"/>
        <end position="30"/>
    </location>
</feature>
<evidence type="ECO:0000256" key="2">
    <source>
        <dbReference type="SAM" id="MobiDB-lite"/>
    </source>
</evidence>
<dbReference type="PANTHER" id="PTHR46512">
    <property type="entry name" value="PEPTIDYLPROLYL ISOMERASE"/>
    <property type="match status" value="1"/>
</dbReference>
<organism evidence="3 4">
    <name type="scientific">Durusdinium trenchii</name>
    <dbReference type="NCBI Taxonomy" id="1381693"/>
    <lineage>
        <taxon>Eukaryota</taxon>
        <taxon>Sar</taxon>
        <taxon>Alveolata</taxon>
        <taxon>Dinophyceae</taxon>
        <taxon>Suessiales</taxon>
        <taxon>Symbiodiniaceae</taxon>
        <taxon>Durusdinium</taxon>
    </lineage>
</organism>
<proteinExistence type="predicted"/>
<accession>A0ABP0N5J1</accession>
<feature type="compositionally biased region" description="Acidic residues" evidence="2">
    <location>
        <begin position="1"/>
        <end position="11"/>
    </location>
</feature>
<evidence type="ECO:0000313" key="4">
    <source>
        <dbReference type="Proteomes" id="UP001642484"/>
    </source>
</evidence>
<dbReference type="SUPFAM" id="SSF48452">
    <property type="entry name" value="TPR-like"/>
    <property type="match status" value="1"/>
</dbReference>
<evidence type="ECO:0000313" key="3">
    <source>
        <dbReference type="EMBL" id="CAK9059055.1"/>
    </source>
</evidence>
<dbReference type="InterPro" id="IPR050754">
    <property type="entry name" value="FKBP4/5/8-like"/>
</dbReference>
<evidence type="ECO:0000256" key="1">
    <source>
        <dbReference type="SAM" id="Coils"/>
    </source>
</evidence>
<gene>
    <name evidence="3" type="ORF">CCMP2556_LOCUS29101</name>
</gene>